<dbReference type="Gene3D" id="1.10.3560.10">
    <property type="entry name" value="yst0336 like domain"/>
    <property type="match status" value="1"/>
</dbReference>
<organism evidence="2 3">
    <name type="scientific">Acrobeloides nanus</name>
    <dbReference type="NCBI Taxonomy" id="290746"/>
    <lineage>
        <taxon>Eukaryota</taxon>
        <taxon>Metazoa</taxon>
        <taxon>Ecdysozoa</taxon>
        <taxon>Nematoda</taxon>
        <taxon>Chromadorea</taxon>
        <taxon>Rhabditida</taxon>
        <taxon>Tylenchina</taxon>
        <taxon>Cephalobomorpha</taxon>
        <taxon>Cephaloboidea</taxon>
        <taxon>Cephalobidae</taxon>
        <taxon>Acrobeloides</taxon>
    </lineage>
</organism>
<name>A0A914CIL2_9BILA</name>
<protein>
    <submittedName>
        <fullName evidence="3">Polysaccharide biosynthesis domain-containing protein</fullName>
    </submittedName>
</protein>
<dbReference type="Pfam" id="PF04669">
    <property type="entry name" value="PBDC1"/>
    <property type="match status" value="1"/>
</dbReference>
<sequence>MVDLETQLSDNSDKYINDPSIELAWALKAAERATIHMNLLMSVDTKLLKLTKHDKEIYQKFREIFPEMNVEEVIEAQLKGDIKPVWNEFCESFKTDVEDYNLGTIMRIRADGVYNEQNTIIVPKIIYLAIETARNIEGINSKHKEKYTEEYKRSHADGEKTL</sequence>
<evidence type="ECO:0000313" key="3">
    <source>
        <dbReference type="WBParaSite" id="ACRNAN_scaffold1117.g20449.t1"/>
    </source>
</evidence>
<dbReference type="PANTHER" id="PTHR13410:SF9">
    <property type="entry name" value="PROTEIN PBDC1"/>
    <property type="match status" value="1"/>
</dbReference>
<reference evidence="3" key="1">
    <citation type="submission" date="2022-11" db="UniProtKB">
        <authorList>
            <consortium name="WormBaseParasite"/>
        </authorList>
    </citation>
    <scope>IDENTIFICATION</scope>
</reference>
<dbReference type="InterPro" id="IPR023139">
    <property type="entry name" value="PBDC1-like_dom_sf"/>
</dbReference>
<dbReference type="InterPro" id="IPR021148">
    <property type="entry name" value="Polysacc_synth_dom"/>
</dbReference>
<keyword evidence="2" id="KW-1185">Reference proteome</keyword>
<dbReference type="InterPro" id="IPR008476">
    <property type="entry name" value="PBDC1_metazoa/fungi"/>
</dbReference>
<evidence type="ECO:0000259" key="1">
    <source>
        <dbReference type="Pfam" id="PF04669"/>
    </source>
</evidence>
<dbReference type="AlphaFoldDB" id="A0A914CIL2"/>
<accession>A0A914CIL2</accession>
<dbReference type="Proteomes" id="UP000887540">
    <property type="component" value="Unplaced"/>
</dbReference>
<dbReference type="PANTHER" id="PTHR13410">
    <property type="entry name" value="PROTEIN PBDC1"/>
    <property type="match status" value="1"/>
</dbReference>
<dbReference type="WBParaSite" id="ACRNAN_scaffold1117.g20449.t1">
    <property type="protein sequence ID" value="ACRNAN_scaffold1117.g20449.t1"/>
    <property type="gene ID" value="ACRNAN_scaffold1117.g20449"/>
</dbReference>
<feature type="domain" description="Polysaccharide biosynthesis" evidence="1">
    <location>
        <begin position="21"/>
        <end position="143"/>
    </location>
</feature>
<dbReference type="GO" id="GO:0005737">
    <property type="term" value="C:cytoplasm"/>
    <property type="evidence" value="ECO:0007669"/>
    <property type="project" value="TreeGrafter"/>
</dbReference>
<evidence type="ECO:0000313" key="2">
    <source>
        <dbReference type="Proteomes" id="UP000887540"/>
    </source>
</evidence>
<proteinExistence type="predicted"/>